<dbReference type="PANTHER" id="PTHR36944:SF3">
    <property type="entry name" value="PROTEIN CBG10961"/>
    <property type="match status" value="1"/>
</dbReference>
<keyword evidence="2" id="KW-1185">Reference proteome</keyword>
<sequence>LSLIMAFVSANATLKQCCNLHSTENIQRNDDHLINFIVNGSSSSNDNYDDNDDSGYNSSIRGKNEYKSIKCKAQCNAQWKSDFHTHFQKNYDEEFYEFPLDELITASFDNFYTFCNITEQKLACWNMQCEMNRKQIPWSSDLHICAYKRLQFEKALRCLK</sequence>
<reference evidence="1 2" key="1">
    <citation type="submission" date="2018-08" db="EMBL/GenBank/DDBJ databases">
        <authorList>
            <person name="Laetsch R D."/>
            <person name="Stevens L."/>
            <person name="Kumar S."/>
            <person name="Blaxter L. M."/>
        </authorList>
    </citation>
    <scope>NUCLEOTIDE SEQUENCE [LARGE SCALE GENOMIC DNA]</scope>
</reference>
<proteinExistence type="predicted"/>
<protein>
    <submittedName>
        <fullName evidence="1">Uncharacterized protein</fullName>
    </submittedName>
</protein>
<feature type="non-terminal residue" evidence="1">
    <location>
        <position position="1"/>
    </location>
</feature>
<dbReference type="Proteomes" id="UP000276991">
    <property type="component" value="Unassembled WGS sequence"/>
</dbReference>
<evidence type="ECO:0000313" key="2">
    <source>
        <dbReference type="Proteomes" id="UP000276991"/>
    </source>
</evidence>
<dbReference type="EMBL" id="UPTC01004291">
    <property type="protein sequence ID" value="VBB34879.1"/>
    <property type="molecule type" value="Genomic_DNA"/>
</dbReference>
<dbReference type="OrthoDB" id="5813806at2759"/>
<organism evidence="1 2">
    <name type="scientific">Acanthocheilonema viteae</name>
    <name type="common">Filarial nematode worm</name>
    <name type="synonym">Dipetalonema viteae</name>
    <dbReference type="NCBI Taxonomy" id="6277"/>
    <lineage>
        <taxon>Eukaryota</taxon>
        <taxon>Metazoa</taxon>
        <taxon>Ecdysozoa</taxon>
        <taxon>Nematoda</taxon>
        <taxon>Chromadorea</taxon>
        <taxon>Rhabditida</taxon>
        <taxon>Spirurina</taxon>
        <taxon>Spiruromorpha</taxon>
        <taxon>Filarioidea</taxon>
        <taxon>Onchocercidae</taxon>
        <taxon>Acanthocheilonema</taxon>
    </lineage>
</organism>
<evidence type="ECO:0000313" key="1">
    <source>
        <dbReference type="EMBL" id="VBB34879.1"/>
    </source>
</evidence>
<dbReference type="PANTHER" id="PTHR36944">
    <property type="entry name" value="PROTEIN CBG02791-RELATED"/>
    <property type="match status" value="1"/>
</dbReference>
<dbReference type="AlphaFoldDB" id="A0A498SS95"/>
<accession>A0A498SS95</accession>
<gene>
    <name evidence="1" type="ORF">NAV_LOCUS9670</name>
</gene>
<name>A0A498SS95_ACAVI</name>